<accession>A0AAU9JFX4</accession>
<name>A0AAU9JFX4_9CILI</name>
<feature type="transmembrane region" description="Helical" evidence="7">
    <location>
        <begin position="68"/>
        <end position="89"/>
    </location>
</feature>
<dbReference type="Gene3D" id="3.40.50.1000">
    <property type="entry name" value="HAD superfamily/HAD-like"/>
    <property type="match status" value="1"/>
</dbReference>
<feature type="transmembrane region" description="Helical" evidence="7">
    <location>
        <begin position="1830"/>
        <end position="1849"/>
    </location>
</feature>
<dbReference type="InterPro" id="IPR023298">
    <property type="entry name" value="ATPase_P-typ_TM_dom_sf"/>
</dbReference>
<dbReference type="InterPro" id="IPR023214">
    <property type="entry name" value="HAD_sf"/>
</dbReference>
<dbReference type="GO" id="GO:0005886">
    <property type="term" value="C:plasma membrane"/>
    <property type="evidence" value="ECO:0007669"/>
    <property type="project" value="TreeGrafter"/>
</dbReference>
<dbReference type="Proteomes" id="UP001162131">
    <property type="component" value="Unassembled WGS sequence"/>
</dbReference>
<feature type="transmembrane region" description="Helical" evidence="7">
    <location>
        <begin position="43"/>
        <end position="62"/>
    </location>
</feature>
<feature type="transmembrane region" description="Helical" evidence="7">
    <location>
        <begin position="1055"/>
        <end position="1074"/>
    </location>
</feature>
<feature type="transmembrane region" description="Helical" evidence="7">
    <location>
        <begin position="1192"/>
        <end position="1215"/>
    </location>
</feature>
<feature type="transmembrane region" description="Helical" evidence="7">
    <location>
        <begin position="1227"/>
        <end position="1247"/>
    </location>
</feature>
<dbReference type="InterPro" id="IPR032631">
    <property type="entry name" value="P-type_ATPase_N"/>
</dbReference>
<feature type="transmembrane region" description="Helical" evidence="7">
    <location>
        <begin position="1756"/>
        <end position="1775"/>
    </location>
</feature>
<feature type="transmembrane region" description="Helical" evidence="7">
    <location>
        <begin position="1781"/>
        <end position="1799"/>
    </location>
</feature>
<dbReference type="Pfam" id="PF16209">
    <property type="entry name" value="PhoLip_ATPase_N"/>
    <property type="match status" value="1"/>
</dbReference>
<evidence type="ECO:0000256" key="5">
    <source>
        <dbReference type="ARBA" id="ARBA00022989"/>
    </source>
</evidence>
<feature type="transmembrane region" description="Helical" evidence="7">
    <location>
        <begin position="1690"/>
        <end position="1713"/>
    </location>
</feature>
<evidence type="ECO:0000256" key="3">
    <source>
        <dbReference type="ARBA" id="ARBA00022723"/>
    </source>
</evidence>
<dbReference type="InterPro" id="IPR036412">
    <property type="entry name" value="HAD-like_sf"/>
</dbReference>
<feature type="transmembrane region" description="Helical" evidence="7">
    <location>
        <begin position="1030"/>
        <end position="1046"/>
    </location>
</feature>
<gene>
    <name evidence="9" type="ORF">BSTOLATCC_MIC37909</name>
</gene>
<dbReference type="InterPro" id="IPR032630">
    <property type="entry name" value="P_typ_ATPase_c"/>
</dbReference>
<dbReference type="Gene3D" id="3.30.70.1230">
    <property type="entry name" value="Nucleotide cyclase"/>
    <property type="match status" value="2"/>
</dbReference>
<feature type="domain" description="Guanylate cyclase" evidence="8">
    <location>
        <begin position="1407"/>
        <end position="1543"/>
    </location>
</feature>
<feature type="transmembrane region" description="Helical" evidence="7">
    <location>
        <begin position="274"/>
        <end position="296"/>
    </location>
</feature>
<feature type="transmembrane region" description="Helical" evidence="7">
    <location>
        <begin position="1295"/>
        <end position="1315"/>
    </location>
</feature>
<reference evidence="9" key="1">
    <citation type="submission" date="2021-09" db="EMBL/GenBank/DDBJ databases">
        <authorList>
            <consortium name="AG Swart"/>
            <person name="Singh M."/>
            <person name="Singh A."/>
            <person name="Seah K."/>
            <person name="Emmerich C."/>
        </authorList>
    </citation>
    <scope>NUCLEOTIDE SEQUENCE</scope>
    <source>
        <strain evidence="9">ATCC30299</strain>
    </source>
</reference>
<feature type="transmembrane region" description="Helical" evidence="7">
    <location>
        <begin position="1725"/>
        <end position="1749"/>
    </location>
</feature>
<evidence type="ECO:0000256" key="2">
    <source>
        <dbReference type="ARBA" id="ARBA00022692"/>
    </source>
</evidence>
<dbReference type="Pfam" id="PF16212">
    <property type="entry name" value="PhoLip_ATPase_C"/>
    <property type="match status" value="1"/>
</dbReference>
<feature type="transmembrane region" description="Helical" evidence="7">
    <location>
        <begin position="993"/>
        <end position="1010"/>
    </location>
</feature>
<dbReference type="InterPro" id="IPR029787">
    <property type="entry name" value="Nucleotide_cyclase"/>
</dbReference>
<dbReference type="SUPFAM" id="SSF81665">
    <property type="entry name" value="Calcium ATPase, transmembrane domain M"/>
    <property type="match status" value="1"/>
</dbReference>
<dbReference type="GO" id="GO:0140326">
    <property type="term" value="F:ATPase-coupled intramembrane lipid transporter activity"/>
    <property type="evidence" value="ECO:0007669"/>
    <property type="project" value="TreeGrafter"/>
</dbReference>
<dbReference type="PROSITE" id="PS50125">
    <property type="entry name" value="GUANYLATE_CYCLASE_2"/>
    <property type="match status" value="2"/>
</dbReference>
<feature type="transmembrane region" description="Helical" evidence="7">
    <location>
        <begin position="946"/>
        <end position="963"/>
    </location>
</feature>
<evidence type="ECO:0000313" key="10">
    <source>
        <dbReference type="Proteomes" id="UP001162131"/>
    </source>
</evidence>
<dbReference type="InterPro" id="IPR008250">
    <property type="entry name" value="ATPase_P-typ_transduc_dom_A_sf"/>
</dbReference>
<feature type="transmembrane region" description="Helical" evidence="7">
    <location>
        <begin position="1259"/>
        <end position="1283"/>
    </location>
</feature>
<dbReference type="SUPFAM" id="SSF56784">
    <property type="entry name" value="HAD-like"/>
    <property type="match status" value="1"/>
</dbReference>
<dbReference type="Pfam" id="PF00211">
    <property type="entry name" value="Guanylate_cyc"/>
    <property type="match status" value="2"/>
</dbReference>
<keyword evidence="10" id="KW-1185">Reference proteome</keyword>
<evidence type="ECO:0000313" key="9">
    <source>
        <dbReference type="EMBL" id="CAG9325163.1"/>
    </source>
</evidence>
<dbReference type="GO" id="GO:0035556">
    <property type="term" value="P:intracellular signal transduction"/>
    <property type="evidence" value="ECO:0007669"/>
    <property type="project" value="InterPro"/>
</dbReference>
<evidence type="ECO:0000256" key="1">
    <source>
        <dbReference type="ARBA" id="ARBA00004141"/>
    </source>
</evidence>
<keyword evidence="4" id="KW-0460">Magnesium</keyword>
<sequence>MVNLRLIQVTGQGENQNKGFPRNEIITSRYNLFTFLPKSVIELFGNYAYCIFLINPLILAISQSDVNIYWPLIFPFPFLLLIAFIFNAYQDIRNHKNDKKSNNKLYYVWNGHNFAYKASQDINVGDIIWLNNKEYCPADILILTVGEEEHICCIDSTGVTGGKDIKVRKSIKDTQLLFDSIIVDEAAAQIHKLNMKIKVPETEQKNIYGSVKLAANPQLAEITKLNFIPRGSQLTETSWIFGVVLYTGKDSFTSAAISCDYGSLTILEKRLNGWIFWMIALSFLMIISAFFVNRFWFGLDFNDTTGDLLVYLIVILHENIPLSVYIFLPLIRWLQCWKITKNNEEIKFNSKKAIDNLGQIEYILADRSGTITKDKFIVTSCIIEDRIYLRDENLKFLTPDTKSETSPLTKAGPADTVQEINNDLSCDNIFSFKYLKNKLEKKSSENSKAYHFVMCLALCNQVFPYSSGKCISISGDDKILVETSKILGISLISRNKKSCVINAYGNFIEYGVIAYKYSGSKSNKFRIIISDIAQLTMILYVKGSKEPMFDIFSLSQEEKLNIEETLYCNNLIGKRLIFAGYKILSSNDIANFNFKYENAKLSPVNSDGKIENLFEELEKDLTYLGAATIEDKIADDTKDTIDLFKKAGIKFWLMSGENEEITLSTAVSAGLVEINVGIARLTEVNNELEARSVLNDHIKRYIIHYRESSKPSHSNLPSVMSFESQDCNSEPLAPLIKSECSIVSLNDDFYINPTQLKHQIKIHPFLSKFANVNMESPLSMHFNPNSVYFILSVDSSGINYGLSTEENRKYFSALLCAANCVCFHSLSPNDKSRVAKFLKNNFSYKPTFLAIGDGSSDIGMIKQAHIGVGINGKKGKSASNAAQISIRKFSQLQDLLLFEGRIFNIRIINAIFILFFGSLISAFLLFFYTWIENTAGDPLIDLDLMLFHYLICLVIPLLIFGIFDKDFSRVEILKFSEIYSMASYRKLITVKRLIFMIILSLLCASIIFVFNNPLEIINNKGFTENRELSSIQVLLNAYGAVLLYFIPKINSYTRYTILSLLVSVLLMVITLEATSWSSHYPRYGILDILNSAPVAFLQIFFVPLICFVPIYLCRICNPFFLTKLTMILNLFFESKAWIENYIGKLGEIYKESSDFSKKGDINAFNFNRFTLRFKSECAEIGYQTEKSYEVLFSYRVFIVCRFIGILSLMSSLVWYSNYGGKQFKLFSVIYLPIYFIFMVFSWTPFFASRLKLFMMFLNYYEALLLFIGSFVCRIYVVEVMISWPVILFIAACADYFNSLMLSFAVCVAASAISFIEASSPPISENSTLAVFFSGTQYTIILFSIWISSAIVGYKIEMNRREKFILIKKVEAEVEKSKQVLSCILPRFVKNRVKNGVRYIAEDQGIVSVLFCDIYNFDEIVEIYTANELVALLDNIYRQFDHICEIVGVTKVETVGKTYMACAGIKDNETELDVNIASVCHVRRGIEMGMSILKAIKNIKLKNGEHLKVKIGLHSGPVHAGVVGFHKPQFSLVGDTVNTASRMATTNVEINSIQISEDSFNLIEDKNEFSFCLKKVDAKGKGLINVFTVKEKEITDLNRSPPLSPSLYVSSPLRNAISLTLSKSSFMEKQYSMDSKKRSLMIQNFDLLDPSELFERRESDIIEPIKCFSFKCKEGEKEKLFRSQVMENNSICIYCVLIVSSLCNFIMFLVKIGHFISTDESDTGCLYFSVMLFALSILFMSIAVTLKWIYLHWSFPWILQIFYICVTFATINFWILDTNAHEFIKFSYLTFNILLLALGSTLFFKRLIISILAESIPSIIFISFLDTNNKLPYIVVLLSITLITIHINYYKEKNLRIIFAFKDYANRELEKTENLLTQMMPPHVYKNLKEEIAQTDFLKDVTLLYADIVGFTAWSSNRSPESVLDMLYELFCQFDRRCVEFNIYKVHTIGDCYVAMGYKGEEGRNPGEECFNLINFAISMVEIINEFNCQHFTELNMRIGIHTGNIIGGIAGTNIVRYDIYGRDVLIANKMESNGISGKIAVSEATKNLIENYRPGFFKFKLHKEVSIFSIRADIKLFLIDDGDLETSQSASECSLENKHPE</sequence>
<dbReference type="SUPFAM" id="SSF81653">
    <property type="entry name" value="Calcium ATPase, transduction domain A"/>
    <property type="match status" value="1"/>
</dbReference>
<protein>
    <recommendedName>
        <fullName evidence="8">Guanylate cyclase domain-containing protein</fullName>
    </recommendedName>
</protein>
<feature type="transmembrane region" description="Helical" evidence="7">
    <location>
        <begin position="1335"/>
        <end position="1353"/>
    </location>
</feature>
<dbReference type="SMART" id="SM00044">
    <property type="entry name" value="CYCc"/>
    <property type="match status" value="2"/>
</dbReference>
<proteinExistence type="predicted"/>
<dbReference type="GO" id="GO:0046872">
    <property type="term" value="F:metal ion binding"/>
    <property type="evidence" value="ECO:0007669"/>
    <property type="project" value="UniProtKB-KW"/>
</dbReference>
<feature type="transmembrane region" description="Helical" evidence="7">
    <location>
        <begin position="308"/>
        <end position="331"/>
    </location>
</feature>
<evidence type="ECO:0000256" key="7">
    <source>
        <dbReference type="SAM" id="Phobius"/>
    </source>
</evidence>
<comment type="caution">
    <text evidence="9">The sequence shown here is derived from an EMBL/GenBank/DDBJ whole genome shotgun (WGS) entry which is preliminary data.</text>
</comment>
<dbReference type="SUPFAM" id="SSF55073">
    <property type="entry name" value="Nucleotide cyclase"/>
    <property type="match status" value="2"/>
</dbReference>
<feature type="transmembrane region" description="Helical" evidence="7">
    <location>
        <begin position="907"/>
        <end position="931"/>
    </location>
</feature>
<organism evidence="9 10">
    <name type="scientific">Blepharisma stoltei</name>
    <dbReference type="NCBI Taxonomy" id="1481888"/>
    <lineage>
        <taxon>Eukaryota</taxon>
        <taxon>Sar</taxon>
        <taxon>Alveolata</taxon>
        <taxon>Ciliophora</taxon>
        <taxon>Postciliodesmatophora</taxon>
        <taxon>Heterotrichea</taxon>
        <taxon>Heterotrichida</taxon>
        <taxon>Blepharismidae</taxon>
        <taxon>Blepharisma</taxon>
    </lineage>
</organism>
<dbReference type="InterPro" id="IPR001054">
    <property type="entry name" value="A/G_cyclase"/>
</dbReference>
<keyword evidence="6 7" id="KW-0472">Membrane</keyword>
<evidence type="ECO:0000256" key="6">
    <source>
        <dbReference type="ARBA" id="ARBA00023136"/>
    </source>
</evidence>
<keyword evidence="5 7" id="KW-1133">Transmembrane helix</keyword>
<dbReference type="Gene3D" id="2.70.150.10">
    <property type="entry name" value="Calcium-transporting ATPase, cytoplasmic transduction domain A"/>
    <property type="match status" value="1"/>
</dbReference>
<dbReference type="GO" id="GO:0045332">
    <property type="term" value="P:phospholipid translocation"/>
    <property type="evidence" value="ECO:0007669"/>
    <property type="project" value="TreeGrafter"/>
</dbReference>
<dbReference type="PANTHER" id="PTHR24092">
    <property type="entry name" value="PROBABLE PHOSPHOLIPID-TRANSPORTING ATPASE"/>
    <property type="match status" value="1"/>
</dbReference>
<feature type="transmembrane region" description="Helical" evidence="7">
    <location>
        <begin position="1094"/>
        <end position="1113"/>
    </location>
</feature>
<evidence type="ECO:0000259" key="8">
    <source>
        <dbReference type="PROSITE" id="PS50125"/>
    </source>
</evidence>
<evidence type="ECO:0000256" key="4">
    <source>
        <dbReference type="ARBA" id="ARBA00022842"/>
    </source>
</evidence>
<dbReference type="CDD" id="cd07302">
    <property type="entry name" value="CHD"/>
    <property type="match status" value="2"/>
</dbReference>
<keyword evidence="2 7" id="KW-0812">Transmembrane</keyword>
<comment type="subcellular location">
    <subcellularLocation>
        <location evidence="1">Membrane</location>
        <topology evidence="1">Multi-pass membrane protein</topology>
    </subcellularLocation>
</comment>
<dbReference type="EMBL" id="CAJZBQ010000037">
    <property type="protein sequence ID" value="CAG9325163.1"/>
    <property type="molecule type" value="Genomic_DNA"/>
</dbReference>
<keyword evidence="3" id="KW-0479">Metal-binding</keyword>
<dbReference type="GO" id="GO:0009190">
    <property type="term" value="P:cyclic nucleotide biosynthetic process"/>
    <property type="evidence" value="ECO:0007669"/>
    <property type="project" value="InterPro"/>
</dbReference>
<feature type="domain" description="Guanylate cyclase" evidence="8">
    <location>
        <begin position="1901"/>
        <end position="2031"/>
    </location>
</feature>